<evidence type="ECO:0008006" key="3">
    <source>
        <dbReference type="Google" id="ProtNLM"/>
    </source>
</evidence>
<dbReference type="RefSeq" id="WP_245708097.1">
    <property type="nucleotide sequence ID" value="NZ_FNBL01000024.1"/>
</dbReference>
<evidence type="ECO:0000313" key="2">
    <source>
        <dbReference type="Proteomes" id="UP000182284"/>
    </source>
</evidence>
<dbReference type="AlphaFoldDB" id="A0A1G7UR56"/>
<organism evidence="1 2">
    <name type="scientific">Celeribacter baekdonensis</name>
    <dbReference type="NCBI Taxonomy" id="875171"/>
    <lineage>
        <taxon>Bacteria</taxon>
        <taxon>Pseudomonadati</taxon>
        <taxon>Pseudomonadota</taxon>
        <taxon>Alphaproteobacteria</taxon>
        <taxon>Rhodobacterales</taxon>
        <taxon>Roseobacteraceae</taxon>
        <taxon>Celeribacter</taxon>
    </lineage>
</organism>
<dbReference type="EMBL" id="FNBL01000024">
    <property type="protein sequence ID" value="SDG49609.1"/>
    <property type="molecule type" value="Genomic_DNA"/>
</dbReference>
<evidence type="ECO:0000313" key="1">
    <source>
        <dbReference type="EMBL" id="SDG49609.1"/>
    </source>
</evidence>
<gene>
    <name evidence="1" type="ORF">SAMN04488117_12424</name>
</gene>
<dbReference type="Proteomes" id="UP000182284">
    <property type="component" value="Unassembled WGS sequence"/>
</dbReference>
<proteinExistence type="predicted"/>
<sequence length="194" mass="21778">MFSMSSRRRLTREERLAIVRESGKGVSAKALAARFKVTERAIYYTVRTEKERRRESSIRTRQVSVTVTEEELRAFDAVLSKNGINSRSDGLRRLIQCANGVFIPDEHLSSELSSFRAALNRVGNNVTQIAKRMNEANKKGLRPPFGPGSLSQMRSLAGFVLDFADQVHSLAERRRSHLTLTVNAALKELADGEE</sequence>
<protein>
    <recommendedName>
        <fullName evidence="3">Mobilisation protein (MobC)</fullName>
    </recommendedName>
</protein>
<accession>A0A1G7UR56</accession>
<name>A0A1G7UR56_9RHOB</name>
<reference evidence="1 2" key="1">
    <citation type="submission" date="2016-10" db="EMBL/GenBank/DDBJ databases">
        <authorList>
            <person name="de Groot N.N."/>
        </authorList>
    </citation>
    <scope>NUCLEOTIDE SEQUENCE [LARGE SCALE GENOMIC DNA]</scope>
    <source>
        <strain evidence="1 2">DSM 27375</strain>
    </source>
</reference>